<dbReference type="OrthoDB" id="128729at2"/>
<feature type="region of interest" description="Disordered" evidence="5">
    <location>
        <begin position="300"/>
        <end position="322"/>
    </location>
</feature>
<evidence type="ECO:0000256" key="1">
    <source>
        <dbReference type="ARBA" id="ARBA00004127"/>
    </source>
</evidence>
<evidence type="ECO:0000256" key="4">
    <source>
        <dbReference type="ARBA" id="ARBA00023136"/>
    </source>
</evidence>
<feature type="transmembrane region" description="Helical" evidence="6">
    <location>
        <begin position="109"/>
        <end position="135"/>
    </location>
</feature>
<dbReference type="PANTHER" id="PTHR39535:SF2">
    <property type="entry name" value="HTTM DOMAIN-CONTAINING PROTEIN"/>
    <property type="match status" value="1"/>
</dbReference>
<keyword evidence="4 6" id="KW-0472">Membrane</keyword>
<organism evidence="8 9">
    <name type="scientific">Hymenobacter metallicola</name>
    <dbReference type="NCBI Taxonomy" id="2563114"/>
    <lineage>
        <taxon>Bacteria</taxon>
        <taxon>Pseudomonadati</taxon>
        <taxon>Bacteroidota</taxon>
        <taxon>Cytophagia</taxon>
        <taxon>Cytophagales</taxon>
        <taxon>Hymenobacteraceae</taxon>
        <taxon>Hymenobacter</taxon>
    </lineage>
</organism>
<dbReference type="InterPro" id="IPR011020">
    <property type="entry name" value="HTTM-like"/>
</dbReference>
<dbReference type="RefSeq" id="WP_135394219.1">
    <property type="nucleotide sequence ID" value="NZ_SRMB01000001.1"/>
</dbReference>
<dbReference type="EMBL" id="SRMB01000001">
    <property type="protein sequence ID" value="TGE29608.1"/>
    <property type="molecule type" value="Genomic_DNA"/>
</dbReference>
<dbReference type="InterPro" id="IPR023894">
    <property type="entry name" value="Sporulation_SdpB"/>
</dbReference>
<proteinExistence type="predicted"/>
<evidence type="ECO:0000256" key="5">
    <source>
        <dbReference type="SAM" id="MobiDB-lite"/>
    </source>
</evidence>
<reference evidence="8 9" key="1">
    <citation type="submission" date="2019-04" db="EMBL/GenBank/DDBJ databases">
        <authorList>
            <person name="Feng G."/>
            <person name="Zhang J."/>
            <person name="Zhu H."/>
        </authorList>
    </citation>
    <scope>NUCLEOTIDE SEQUENCE [LARGE SCALE GENOMIC DNA]</scope>
    <source>
        <strain evidence="8 9">9PBR-1</strain>
    </source>
</reference>
<evidence type="ECO:0000313" key="9">
    <source>
        <dbReference type="Proteomes" id="UP000298471"/>
    </source>
</evidence>
<keyword evidence="3 6" id="KW-1133">Transmembrane helix</keyword>
<evidence type="ECO:0000259" key="7">
    <source>
        <dbReference type="SMART" id="SM00752"/>
    </source>
</evidence>
<feature type="transmembrane region" description="Helical" evidence="6">
    <location>
        <begin position="219"/>
        <end position="243"/>
    </location>
</feature>
<evidence type="ECO:0000256" key="2">
    <source>
        <dbReference type="ARBA" id="ARBA00022692"/>
    </source>
</evidence>
<keyword evidence="9" id="KW-1185">Reference proteome</keyword>
<comment type="caution">
    <text evidence="8">The sequence shown here is derived from an EMBL/GenBank/DDBJ whole genome shotgun (WGS) entry which is preliminary data.</text>
</comment>
<feature type="transmembrane region" description="Helical" evidence="6">
    <location>
        <begin position="250"/>
        <end position="283"/>
    </location>
</feature>
<evidence type="ECO:0000256" key="6">
    <source>
        <dbReference type="SAM" id="Phobius"/>
    </source>
</evidence>
<protein>
    <recommendedName>
        <fullName evidence="7">HTTM-like domain-containing protein</fullName>
    </recommendedName>
</protein>
<feature type="transmembrane region" description="Helical" evidence="6">
    <location>
        <begin position="156"/>
        <end position="176"/>
    </location>
</feature>
<feature type="transmembrane region" description="Helical" evidence="6">
    <location>
        <begin position="65"/>
        <end position="89"/>
    </location>
</feature>
<evidence type="ECO:0000256" key="3">
    <source>
        <dbReference type="ARBA" id="ARBA00022989"/>
    </source>
</evidence>
<dbReference type="PANTHER" id="PTHR39535">
    <property type="entry name" value="SPORULATION-DELAYING PROTEIN SDPB"/>
    <property type="match status" value="1"/>
</dbReference>
<comment type="subcellular location">
    <subcellularLocation>
        <location evidence="1">Endomembrane system</location>
        <topology evidence="1">Multi-pass membrane protein</topology>
    </subcellularLocation>
</comment>
<dbReference type="SMART" id="SM00752">
    <property type="entry name" value="HTTM"/>
    <property type="match status" value="1"/>
</dbReference>
<dbReference type="Proteomes" id="UP000298471">
    <property type="component" value="Unassembled WGS sequence"/>
</dbReference>
<keyword evidence="2 6" id="KW-0812">Transmembrane</keyword>
<dbReference type="AlphaFoldDB" id="A0A4Z0QHQ6"/>
<sequence length="322" mass="35592">MYTSTLRALDSYAATNPFTWVYGLGRSLLALGTLITLGFSGPSILFDEQLFGKMSLNATLESFNIFFCFGFGQLHYAYAVSIGVLLLVISGVFPRYTGVLHWLVTYSLFQAASIVEGGDQIGSIITMLLIPVTLLDGRNNHWVNRPHAQTNRYANFIARGALALIALQMAVLYFHAGIEKMYKLDEWKNGTAVYYFFNDPLFGYPDWIRGLLATSLTNAYVVTSLTWGTMAFEILLFGALFMAPANRKKLLWLAVGFHLGIALIFGLVSFFLAMCGGLVLYLIPVQTPYPALRQRKAGYKQEPEAGGLAAPPEYGRLEPVGT</sequence>
<dbReference type="NCBIfam" id="TIGR04033">
    <property type="entry name" value="export_SdpB"/>
    <property type="match status" value="1"/>
</dbReference>
<feature type="transmembrane region" description="Helical" evidence="6">
    <location>
        <begin position="20"/>
        <end position="45"/>
    </location>
</feature>
<evidence type="ECO:0000313" key="8">
    <source>
        <dbReference type="EMBL" id="TGE29608.1"/>
    </source>
</evidence>
<dbReference type="GO" id="GO:0012505">
    <property type="term" value="C:endomembrane system"/>
    <property type="evidence" value="ECO:0007669"/>
    <property type="project" value="UniProtKB-SubCell"/>
</dbReference>
<gene>
    <name evidence="8" type="ORF">E5K02_09190</name>
</gene>
<dbReference type="InterPro" id="IPR052964">
    <property type="entry name" value="Sporulation_signal_mat"/>
</dbReference>
<feature type="domain" description="HTTM-like" evidence="7">
    <location>
        <begin position="14"/>
        <end position="286"/>
    </location>
</feature>
<accession>A0A4Z0QHQ6</accession>
<name>A0A4Z0QHQ6_9BACT</name>